<feature type="region of interest" description="Disordered" evidence="1">
    <location>
        <begin position="1"/>
        <end position="72"/>
    </location>
</feature>
<dbReference type="Proteomes" id="UP000092716">
    <property type="component" value="Chromosome 11"/>
</dbReference>
<feature type="compositionally biased region" description="Basic and acidic residues" evidence="1">
    <location>
        <begin position="1788"/>
        <end position="1799"/>
    </location>
</feature>
<name>A0A1B1E2M5_9APIC</name>
<organism evidence="2 3">
    <name type="scientific">Plasmodium coatneyi</name>
    <dbReference type="NCBI Taxonomy" id="208452"/>
    <lineage>
        <taxon>Eukaryota</taxon>
        <taxon>Sar</taxon>
        <taxon>Alveolata</taxon>
        <taxon>Apicomplexa</taxon>
        <taxon>Aconoidasida</taxon>
        <taxon>Haemosporida</taxon>
        <taxon>Plasmodiidae</taxon>
        <taxon>Plasmodium</taxon>
    </lineage>
</organism>
<feature type="compositionally biased region" description="Basic residues" evidence="1">
    <location>
        <begin position="1800"/>
        <end position="1815"/>
    </location>
</feature>
<feature type="compositionally biased region" description="Basic residues" evidence="1">
    <location>
        <begin position="1196"/>
        <end position="1205"/>
    </location>
</feature>
<feature type="compositionally biased region" description="Polar residues" evidence="1">
    <location>
        <begin position="1183"/>
        <end position="1192"/>
    </location>
</feature>
<feature type="compositionally biased region" description="Polar residues" evidence="1">
    <location>
        <begin position="1245"/>
        <end position="1264"/>
    </location>
</feature>
<feature type="compositionally biased region" description="Polar residues" evidence="1">
    <location>
        <begin position="543"/>
        <end position="565"/>
    </location>
</feature>
<gene>
    <name evidence="2" type="ORF">PCOAH_00032800</name>
</gene>
<reference evidence="3" key="1">
    <citation type="submission" date="2016-06" db="EMBL/GenBank/DDBJ databases">
        <title>First high quality genome sequence of Plasmodium coatneyi using continuous long reads from single molecule, real-time sequencing.</title>
        <authorList>
            <person name="Chien J.-T."/>
            <person name="Pakala S.B."/>
            <person name="Geraldo J.A."/>
            <person name="Lapp S.A."/>
            <person name="Barnwell J.W."/>
            <person name="Kissinger J.C."/>
            <person name="Galinski M.R."/>
            <person name="Humphrey J.C."/>
        </authorList>
    </citation>
    <scope>NUCLEOTIDE SEQUENCE [LARGE SCALE GENOMIC DNA]</scope>
    <source>
        <strain evidence="3">Hackeri</strain>
    </source>
</reference>
<dbReference type="RefSeq" id="XP_019915961.1">
    <property type="nucleotide sequence ID" value="XM_020060075.1"/>
</dbReference>
<feature type="region of interest" description="Disordered" evidence="1">
    <location>
        <begin position="1315"/>
        <end position="1364"/>
    </location>
</feature>
<proteinExistence type="predicted"/>
<dbReference type="VEuPathDB" id="PlasmoDB:PCOAH_00032800"/>
<feature type="compositionally biased region" description="Polar residues" evidence="1">
    <location>
        <begin position="27"/>
        <end position="42"/>
    </location>
</feature>
<feature type="region of interest" description="Disordered" evidence="1">
    <location>
        <begin position="361"/>
        <end position="398"/>
    </location>
</feature>
<feature type="compositionally biased region" description="Polar residues" evidence="1">
    <location>
        <begin position="364"/>
        <end position="373"/>
    </location>
</feature>
<dbReference type="KEGG" id="pcot:PCOAH_00032800"/>
<evidence type="ECO:0000313" key="2">
    <source>
        <dbReference type="EMBL" id="ANQ09266.1"/>
    </source>
</evidence>
<dbReference type="EMBL" id="CP016249">
    <property type="protein sequence ID" value="ANQ09266.1"/>
    <property type="molecule type" value="Genomic_DNA"/>
</dbReference>
<feature type="compositionally biased region" description="Polar residues" evidence="1">
    <location>
        <begin position="54"/>
        <end position="72"/>
    </location>
</feature>
<feature type="region of interest" description="Disordered" evidence="1">
    <location>
        <begin position="435"/>
        <end position="500"/>
    </location>
</feature>
<feature type="compositionally biased region" description="Basic and acidic residues" evidence="1">
    <location>
        <begin position="1764"/>
        <end position="1778"/>
    </location>
</feature>
<feature type="compositionally biased region" description="Polar residues" evidence="1">
    <location>
        <begin position="663"/>
        <end position="683"/>
    </location>
</feature>
<feature type="region of interest" description="Disordered" evidence="1">
    <location>
        <begin position="1068"/>
        <end position="1091"/>
    </location>
</feature>
<feature type="region of interest" description="Disordered" evidence="1">
    <location>
        <begin position="629"/>
        <end position="683"/>
    </location>
</feature>
<accession>A0A1B1E2M5</accession>
<feature type="compositionally biased region" description="Polar residues" evidence="1">
    <location>
        <begin position="595"/>
        <end position="608"/>
    </location>
</feature>
<feature type="region of interest" description="Disordered" evidence="1">
    <location>
        <begin position="1752"/>
        <end position="1889"/>
    </location>
</feature>
<keyword evidence="3" id="KW-1185">Reference proteome</keyword>
<dbReference type="GeneID" id="30910011"/>
<feature type="region of interest" description="Disordered" evidence="1">
    <location>
        <begin position="996"/>
        <end position="1053"/>
    </location>
</feature>
<feature type="region of interest" description="Disordered" evidence="1">
    <location>
        <begin position="1183"/>
        <end position="1264"/>
    </location>
</feature>
<feature type="compositionally biased region" description="Basic and acidic residues" evidence="1">
    <location>
        <begin position="1324"/>
        <end position="1364"/>
    </location>
</feature>
<evidence type="ECO:0000256" key="1">
    <source>
        <dbReference type="SAM" id="MobiDB-lite"/>
    </source>
</evidence>
<feature type="compositionally biased region" description="Polar residues" evidence="1">
    <location>
        <begin position="487"/>
        <end position="500"/>
    </location>
</feature>
<evidence type="ECO:0000313" key="3">
    <source>
        <dbReference type="Proteomes" id="UP000092716"/>
    </source>
</evidence>
<feature type="compositionally biased region" description="Polar residues" evidence="1">
    <location>
        <begin position="1040"/>
        <end position="1053"/>
    </location>
</feature>
<feature type="compositionally biased region" description="Polar residues" evidence="1">
    <location>
        <begin position="435"/>
        <end position="470"/>
    </location>
</feature>
<feature type="compositionally biased region" description="Polar residues" evidence="1">
    <location>
        <begin position="521"/>
        <end position="536"/>
    </location>
</feature>
<dbReference type="OrthoDB" id="372950at2759"/>
<protein>
    <submittedName>
        <fullName evidence="2">Malaria antigen</fullName>
    </submittedName>
</protein>
<feature type="compositionally biased region" description="Polar residues" evidence="1">
    <location>
        <begin position="1077"/>
        <end position="1091"/>
    </location>
</feature>
<sequence>MKSNSQCPPQNNDNYRNNTPDNDKGVSNESTPRYALTSNNANMLPRSMDESRHNPSNGAPMSQSSRGGTTNNVMKILSKSSPLNYSLNNHTFYNQHNMLHSNNSMSKSTYGSANSQSMVNNVKMVSAMRKADDNLSHNMNDTLNKPFRPMNYSNLPSNIRGRAGENVGNLSQMPYRNVMQNNNNEAVVKNGLMSPELSNTANGDTPRSINNVNNLSRINAADFISRVNAPGQMNSIKGRNSGVMNAAASSSGKAFSNLSSMHGSMNMAPFSAAQGYPLVSGNNGGRNNMHIVSGMGEMTSLANLNRANYNMGNLKSSMGYINRGSASGGKIMSSNVSSNLSSNLSGYPGALSSHNKDNMEIMQASGNSPSNAKTIEAPQKRSYRKSNSKVNPNERNEAEVKDNNGVVSNVPVMHNHLISDMRSSPALKDQYGSLVQNGKNNPSREPYSVHNQGSNFYGNANAGGTAQGIHNVNGGMQRGPPGYYPSSKAQMSPNVGANEQNANLLSGKNFLQAVGSIPGVQNKNDWTSQYNANNVQGDKAENGRTNNVQGDPNEDTNSLMNNNAISPEKTKKRKRKEKGMEQDTPPKVTKRKSKNAQNNPEQTMITNNDANCLQDVASSLLDNPIPNCANGAEMINDPSNNKMSKRKPKTDEPKRGRKKKMESTNAGSSYPSGEQNNGASQTGEYLTEDRNGFYISSSVAQENMKSGVMNTYGNANYLNNPTSASPQSNYYNSFNKDKLAEVPNVRSNWGERENIRMMNGNQVDGAVNPYIVKGVSYNPNVSNGNTSMNEFMNEQFRENNNAQILRDAHLGNSAQGVTHSYMGVEANKQMNENLTHMVAQKGNNEMYKKEQLLRKDQVSVDAKFVWLFLNKEFSENKNKYARFLPLFNSYYPSKLNELIRQLEEYSLLSYAHVMNGALALQRIYLGGLTPSVVATGDHATSNMNASNAANTANAANAANAAACPSSGYSDGHIDNKLLNNINSNFNELIKNFSIESGPAPNAPVGGGENTGKGRRGRKSDNTAGKTKKEGAPRGRRPKKGTTTENISGAQIDSSVNVEGRVVCENDNDKVANAPTEPGTSNKNASTNDGTPQLLINEQGQMVPVDSAQAGQATNSYILNLNGSMISEKANDVMNLINSKNEYGSIYKGSENSIGKGVTNLCDTMSYHQGNFPKDENDLNKVGNTLINDVNSSGKNGKVRKYRKKKDNNNLASENKGDIATSALDSTCMESEKKKRKKKNDPPSISEHTISAPNGVSISSQNGHVNTLSDLPVEVKGRENMIETYPNGVEAACAGDNEDPSATYLLNCVVDDYNKEMSKRKRKGSSKEPNESKRKATTKDVVKKEKTDGRGKNRTKKIQEVQKEEEGQIEEYLNREMYALEYERFANANNQNRSENFNLPTRRRKQLRKRFLQQENRLYHHMRGAHLVNKNLSKHIRLSMINAIKKKYKRFNFCVNKVFRKRNINDIIALNENLNNNRDLLVLFKRGDVRNLKKLNFSFFMNKLEMQKIDMIIMKRIQMCAQNMKNSLGFTCVINNVEKIVELLKKAFKDRLQLMWPMIEFSSKYRLDQYFHLLTKNRMNSQSRFKHTRLFVHQNIAPLIAYFNQRTIDDKIVEYLRSQIRPKKRRRKNKNKDPFSEDKSFDLLKTMNTITSNNFTTESLLNLETARTKASEFAFVGYNQKRLLTQVTPYDYKNILNSEFCNKLFTMKWREQQALFINHLHFDMVPDNEETKNHFEKVYMRYMGYNEKKLADKMEDKAKPRKPKSKNDIVEGVKAEGKPKTTRKRKTNKNNEDAEKEPKIVKPRRKYERVKPRKSKNQSGNAEADQGVQGAEVAQNVGDDHNASTGVNPPNDFTVKEGTSNRKGRKPREQKAKSKSKNAQNNDLTLLKGDPNAVIQASIDFMDPNMFT</sequence>
<feature type="compositionally biased region" description="Low complexity" evidence="1">
    <location>
        <begin position="8"/>
        <end position="20"/>
    </location>
</feature>
<feature type="region of interest" description="Disordered" evidence="1">
    <location>
        <begin position="521"/>
        <end position="608"/>
    </location>
</feature>